<dbReference type="UniPathway" id="UPA00148"/>
<name>A0A3M0GKF6_9ACTN</name>
<comment type="caution">
    <text evidence="4">The sequence shown here is derived from an EMBL/GenBank/DDBJ whole genome shotgun (WGS) entry which is preliminary data.</text>
</comment>
<comment type="pathway">
    <text evidence="1">Cofactor biosynthesis; adenosylcobalamin biosynthesis.</text>
</comment>
<reference evidence="4 5" key="1">
    <citation type="submission" date="2018-10" db="EMBL/GenBank/DDBJ databases">
        <title>Tessaracoccus antarcticuss sp. nov., isolated from sediment.</title>
        <authorList>
            <person name="Zhou L.Y."/>
            <person name="Du Z.J."/>
        </authorList>
    </citation>
    <scope>NUCLEOTIDE SEQUENCE [LARGE SCALE GENOMIC DNA]</scope>
    <source>
        <strain evidence="4 5">JDX10</strain>
    </source>
</reference>
<dbReference type="OrthoDB" id="5183775at2"/>
<dbReference type="Proteomes" id="UP000275256">
    <property type="component" value="Unassembled WGS sequence"/>
</dbReference>
<evidence type="ECO:0000256" key="3">
    <source>
        <dbReference type="ARBA" id="ARBA00023002"/>
    </source>
</evidence>
<dbReference type="GO" id="GO:0016994">
    <property type="term" value="F:precorrin-6A reductase activity"/>
    <property type="evidence" value="ECO:0007669"/>
    <property type="project" value="InterPro"/>
</dbReference>
<evidence type="ECO:0000313" key="5">
    <source>
        <dbReference type="Proteomes" id="UP000275256"/>
    </source>
</evidence>
<evidence type="ECO:0000256" key="1">
    <source>
        <dbReference type="ARBA" id="ARBA00004953"/>
    </source>
</evidence>
<dbReference type="GO" id="GO:0009236">
    <property type="term" value="P:cobalamin biosynthetic process"/>
    <property type="evidence" value="ECO:0007669"/>
    <property type="project" value="UniProtKB-UniPathway"/>
</dbReference>
<keyword evidence="2" id="KW-0169">Cobalamin biosynthesis</keyword>
<evidence type="ECO:0000313" key="4">
    <source>
        <dbReference type="EMBL" id="RMB61629.1"/>
    </source>
</evidence>
<dbReference type="InterPro" id="IPR003723">
    <property type="entry name" value="Precorrin-6x_reduct"/>
</dbReference>
<dbReference type="AlphaFoldDB" id="A0A3M0GKF6"/>
<protein>
    <submittedName>
        <fullName evidence="4">Cobalt-precorrin-6A reductase</fullName>
        <ecNumber evidence="4">1.3.1.106</ecNumber>
    </submittedName>
</protein>
<dbReference type="EMBL" id="REFW01000001">
    <property type="protein sequence ID" value="RMB61629.1"/>
    <property type="molecule type" value="Genomic_DNA"/>
</dbReference>
<organism evidence="4 5">
    <name type="scientific">Tessaracoccus antarcticus</name>
    <dbReference type="NCBI Taxonomy" id="2479848"/>
    <lineage>
        <taxon>Bacteria</taxon>
        <taxon>Bacillati</taxon>
        <taxon>Actinomycetota</taxon>
        <taxon>Actinomycetes</taxon>
        <taxon>Propionibacteriales</taxon>
        <taxon>Propionibacteriaceae</taxon>
        <taxon>Tessaracoccus</taxon>
    </lineage>
</organism>
<dbReference type="Pfam" id="PF02571">
    <property type="entry name" value="CbiJ"/>
    <property type="match status" value="1"/>
</dbReference>
<dbReference type="PANTHER" id="PTHR36925">
    <property type="entry name" value="COBALT-PRECORRIN-6A REDUCTASE"/>
    <property type="match status" value="1"/>
</dbReference>
<dbReference type="PROSITE" id="PS51014">
    <property type="entry name" value="COBK_CBIJ"/>
    <property type="match status" value="1"/>
</dbReference>
<proteinExistence type="predicted"/>
<dbReference type="RefSeq" id="WP_121900176.1">
    <property type="nucleotide sequence ID" value="NZ_REFW01000001.1"/>
</dbReference>
<keyword evidence="3 4" id="KW-0560">Oxidoreductase</keyword>
<gene>
    <name evidence="4" type="ORF">EAX62_03070</name>
</gene>
<dbReference type="EC" id="1.3.1.106" evidence="4"/>
<accession>A0A3M0GKF6</accession>
<sequence length="251" mass="26268">MGVVILVLGGTAEGRAVAQVLVDRGVPAVLSLAGRTSTPLTAGPVRSGGFGGVDGLAAYLLDGRVSAVVDATHPFAESMSRNAEQACSRLGVPLVRLARPGWFDHPLADTWHWVGDHSEAARAAHGLGGAVLLTVGRQHTLDYVTQLGECTVVARVAEPPPGLLPPRWLLLCARGPFTLAGERELLRRHAVTVLVTKDSGGEHTEAKLHAAAEQGVAVVVIRRPPPLEGVTRVSTVDEAVDWLSRGLRGGV</sequence>
<dbReference type="NCBIfam" id="TIGR00715">
    <property type="entry name" value="precor6x_red"/>
    <property type="match status" value="1"/>
</dbReference>
<keyword evidence="5" id="KW-1185">Reference proteome</keyword>
<dbReference type="PANTHER" id="PTHR36925:SF1">
    <property type="entry name" value="COBALT-PRECORRIN-6A REDUCTASE"/>
    <property type="match status" value="1"/>
</dbReference>
<evidence type="ECO:0000256" key="2">
    <source>
        <dbReference type="ARBA" id="ARBA00022573"/>
    </source>
</evidence>
<dbReference type="NCBIfam" id="NF005968">
    <property type="entry name" value="PRK08057.1-2"/>
    <property type="match status" value="1"/>
</dbReference>